<keyword evidence="3" id="KW-1185">Reference proteome</keyword>
<keyword evidence="1" id="KW-0472">Membrane</keyword>
<gene>
    <name evidence="2" type="ORF">WKV44_08310</name>
</gene>
<dbReference type="RefSeq" id="WP_420069998.1">
    <property type="nucleotide sequence ID" value="NZ_JBCHKQ010000004.1"/>
</dbReference>
<feature type="transmembrane region" description="Helical" evidence="1">
    <location>
        <begin position="97"/>
        <end position="118"/>
    </location>
</feature>
<evidence type="ECO:0000313" key="2">
    <source>
        <dbReference type="EMBL" id="MEM5948546.1"/>
    </source>
</evidence>
<organism evidence="2 3">
    <name type="scientific">Rarispira pelagica</name>
    <dbReference type="NCBI Taxonomy" id="3141764"/>
    <lineage>
        <taxon>Bacteria</taxon>
        <taxon>Pseudomonadati</taxon>
        <taxon>Spirochaetota</taxon>
        <taxon>Spirochaetia</taxon>
        <taxon>Winmispirales</taxon>
        <taxon>Winmispiraceae</taxon>
        <taxon>Rarispira</taxon>
    </lineage>
</organism>
<comment type="caution">
    <text evidence="2">The sequence shown here is derived from an EMBL/GenBank/DDBJ whole genome shotgun (WGS) entry which is preliminary data.</text>
</comment>
<feature type="transmembrane region" description="Helical" evidence="1">
    <location>
        <begin position="124"/>
        <end position="142"/>
    </location>
</feature>
<feature type="transmembrane region" description="Helical" evidence="1">
    <location>
        <begin position="33"/>
        <end position="50"/>
    </location>
</feature>
<dbReference type="Proteomes" id="UP001466331">
    <property type="component" value="Unassembled WGS sequence"/>
</dbReference>
<proteinExistence type="predicted"/>
<name>A0ABU9UD02_9SPIR</name>
<sequence>MVLFAIGAVPILLFILLSIAGVIIESKEGLFRFLRGIILAIPAILIYMFVKDLLSASYYGMGLYIREGLVSLGFPLTILALYLLFLSKKWGIGKVRYLQSLWFSAGYLWAFSLIELLLNIRWLGAYYLFVHPVVLSVSLFFIPRLAYDCDFLIKNIKHRRLAFLSMLAGYIILSSIISYLALSNYHIETFIYMPVWAILSILLTIKGPDLINRILYKNHKRE</sequence>
<reference evidence="2 3" key="1">
    <citation type="submission" date="2024-03" db="EMBL/GenBank/DDBJ databases">
        <title>Ignisphaera cupida sp. nov., a hyperthermophilic hydrolytic archaeon from a hot spring of Kamchatka, and proposal of Ignisphaeraceae fam. nov.</title>
        <authorList>
            <person name="Podosokorskaya O.A."/>
            <person name="Elcheninov A.G."/>
            <person name="Maltseva A.I."/>
            <person name="Zayulina K.S."/>
            <person name="Novikov A."/>
            <person name="Merkel A.Y."/>
        </authorList>
    </citation>
    <scope>NUCLEOTIDE SEQUENCE [LARGE SCALE GENOMIC DNA]</scope>
    <source>
        <strain evidence="2 3">38H-sp</strain>
    </source>
</reference>
<protein>
    <recommendedName>
        <fullName evidence="4">Beta-carotene 15,15'-monooxygenase</fullName>
    </recommendedName>
</protein>
<evidence type="ECO:0008006" key="4">
    <source>
        <dbReference type="Google" id="ProtNLM"/>
    </source>
</evidence>
<accession>A0ABU9UD02</accession>
<dbReference type="EMBL" id="JBCHKQ010000004">
    <property type="protein sequence ID" value="MEM5948546.1"/>
    <property type="molecule type" value="Genomic_DNA"/>
</dbReference>
<feature type="transmembrane region" description="Helical" evidence="1">
    <location>
        <begin position="6"/>
        <end position="24"/>
    </location>
</feature>
<keyword evidence="1" id="KW-0812">Transmembrane</keyword>
<evidence type="ECO:0000256" key="1">
    <source>
        <dbReference type="SAM" id="Phobius"/>
    </source>
</evidence>
<evidence type="ECO:0000313" key="3">
    <source>
        <dbReference type="Proteomes" id="UP001466331"/>
    </source>
</evidence>
<feature type="transmembrane region" description="Helical" evidence="1">
    <location>
        <begin position="163"/>
        <end position="185"/>
    </location>
</feature>
<keyword evidence="1" id="KW-1133">Transmembrane helix</keyword>
<feature type="transmembrane region" description="Helical" evidence="1">
    <location>
        <begin position="191"/>
        <end position="211"/>
    </location>
</feature>
<feature type="transmembrane region" description="Helical" evidence="1">
    <location>
        <begin position="62"/>
        <end position="85"/>
    </location>
</feature>